<dbReference type="InParanoid" id="A0A166BI80"/>
<reference evidence="1 2" key="1">
    <citation type="journal article" date="2016" name="Mol. Biol. Evol.">
        <title>Comparative Genomics of Early-Diverging Mushroom-Forming Fungi Provides Insights into the Origins of Lignocellulose Decay Capabilities.</title>
        <authorList>
            <person name="Nagy L.G."/>
            <person name="Riley R."/>
            <person name="Tritt A."/>
            <person name="Adam C."/>
            <person name="Daum C."/>
            <person name="Floudas D."/>
            <person name="Sun H."/>
            <person name="Yadav J.S."/>
            <person name="Pangilinan J."/>
            <person name="Larsson K.H."/>
            <person name="Matsuura K."/>
            <person name="Barry K."/>
            <person name="Labutti K."/>
            <person name="Kuo R."/>
            <person name="Ohm R.A."/>
            <person name="Bhattacharya S.S."/>
            <person name="Shirouzu T."/>
            <person name="Yoshinaga Y."/>
            <person name="Martin F.M."/>
            <person name="Grigoriev I.V."/>
            <person name="Hibbett D.S."/>
        </authorList>
    </citation>
    <scope>NUCLEOTIDE SEQUENCE [LARGE SCALE GENOMIC DNA]</scope>
    <source>
        <strain evidence="1 2">HHB12029</strain>
    </source>
</reference>
<keyword evidence="2" id="KW-1185">Reference proteome</keyword>
<evidence type="ECO:0000313" key="1">
    <source>
        <dbReference type="EMBL" id="KZW01310.1"/>
    </source>
</evidence>
<gene>
    <name evidence="1" type="ORF">EXIGLDRAFT_760811</name>
</gene>
<dbReference type="AlphaFoldDB" id="A0A166BI80"/>
<name>A0A166BI80_EXIGL</name>
<accession>A0A166BI80</accession>
<dbReference type="EMBL" id="KV425894">
    <property type="protein sequence ID" value="KZW01310.1"/>
    <property type="molecule type" value="Genomic_DNA"/>
</dbReference>
<organism evidence="1 2">
    <name type="scientific">Exidia glandulosa HHB12029</name>
    <dbReference type="NCBI Taxonomy" id="1314781"/>
    <lineage>
        <taxon>Eukaryota</taxon>
        <taxon>Fungi</taxon>
        <taxon>Dikarya</taxon>
        <taxon>Basidiomycota</taxon>
        <taxon>Agaricomycotina</taxon>
        <taxon>Agaricomycetes</taxon>
        <taxon>Auriculariales</taxon>
        <taxon>Exidiaceae</taxon>
        <taxon>Exidia</taxon>
    </lineage>
</organism>
<dbReference type="Proteomes" id="UP000077266">
    <property type="component" value="Unassembled WGS sequence"/>
</dbReference>
<protein>
    <recommendedName>
        <fullName evidence="3">F-box domain-containing protein</fullName>
    </recommendedName>
</protein>
<proteinExistence type="predicted"/>
<evidence type="ECO:0008006" key="3">
    <source>
        <dbReference type="Google" id="ProtNLM"/>
    </source>
</evidence>
<evidence type="ECO:0000313" key="2">
    <source>
        <dbReference type="Proteomes" id="UP000077266"/>
    </source>
</evidence>
<sequence length="279" mass="31462">MDTSLRLPLELIMIIVDLAVRDALPGHTSVLATLCLVCRAIRDIAEPVLYRVVILDEKTPTIDPTYTTFSERTKALVVRDKLKLDWSHIFAFRNIDVLACTFDHLEDIRYFSEGRVQFRPRTLVITRPIGYPADISDEIQETFDGSVTHLALPFSIDGVQPDCSALDLNETITHVHLSLFPAPAGSVSQYDEHIRQVDSFLAIPTLRRLVCRMVNGAESDSSELRTGLVTCARTHRDLRLAYDGAYQWDGLPEDLFLQDVLDASDSLWESGVALYEKRN</sequence>